<keyword evidence="3" id="KW-1185">Reference proteome</keyword>
<keyword evidence="1" id="KW-0812">Transmembrane</keyword>
<feature type="transmembrane region" description="Helical" evidence="1">
    <location>
        <begin position="167"/>
        <end position="190"/>
    </location>
</feature>
<feature type="transmembrane region" description="Helical" evidence="1">
    <location>
        <begin position="127"/>
        <end position="146"/>
    </location>
</feature>
<gene>
    <name evidence="2" type="ORF">CC77DRAFT_1026494</name>
</gene>
<protein>
    <submittedName>
        <fullName evidence="2">Uncharacterized protein</fullName>
    </submittedName>
</protein>
<reference evidence="2 3" key="1">
    <citation type="submission" date="2016-05" db="EMBL/GenBank/DDBJ databases">
        <title>Comparative analysis of secretome profiles of manganese(II)-oxidizing ascomycete fungi.</title>
        <authorList>
            <consortium name="DOE Joint Genome Institute"/>
            <person name="Zeiner C.A."/>
            <person name="Purvine S.O."/>
            <person name="Zink E.M."/>
            <person name="Wu S."/>
            <person name="Pasa-Tolic L."/>
            <person name="Chaput D.L."/>
            <person name="Haridas S."/>
            <person name="Grigoriev I.V."/>
            <person name="Santelli C.M."/>
            <person name="Hansel C.M."/>
        </authorList>
    </citation>
    <scope>NUCLEOTIDE SEQUENCE [LARGE SCALE GENOMIC DNA]</scope>
    <source>
        <strain evidence="2 3">SRC1lrK2f</strain>
    </source>
</reference>
<dbReference type="RefSeq" id="XP_018379042.1">
    <property type="nucleotide sequence ID" value="XM_018526271.1"/>
</dbReference>
<dbReference type="VEuPathDB" id="FungiDB:CC77DRAFT_1026494"/>
<accession>A0A177D2F7</accession>
<feature type="transmembrane region" description="Helical" evidence="1">
    <location>
        <begin position="102"/>
        <end position="121"/>
    </location>
</feature>
<dbReference type="Proteomes" id="UP000077248">
    <property type="component" value="Unassembled WGS sequence"/>
</dbReference>
<dbReference type="EMBL" id="KV441508">
    <property type="protein sequence ID" value="OAG13621.1"/>
    <property type="molecule type" value="Genomic_DNA"/>
</dbReference>
<evidence type="ECO:0000313" key="2">
    <source>
        <dbReference type="EMBL" id="OAG13621.1"/>
    </source>
</evidence>
<dbReference type="GeneID" id="29111865"/>
<keyword evidence="1" id="KW-1133">Transmembrane helix</keyword>
<dbReference type="KEGG" id="aalt:CC77DRAFT_1026494"/>
<feature type="transmembrane region" description="Helical" evidence="1">
    <location>
        <begin position="283"/>
        <end position="302"/>
    </location>
</feature>
<proteinExistence type="predicted"/>
<evidence type="ECO:0000313" key="3">
    <source>
        <dbReference type="Proteomes" id="UP000077248"/>
    </source>
</evidence>
<keyword evidence="1" id="KW-0472">Membrane</keyword>
<name>A0A177D2F7_ALTAL</name>
<dbReference type="OMA" id="YLLTTFY"/>
<feature type="transmembrane region" description="Helical" evidence="1">
    <location>
        <begin position="308"/>
        <end position="329"/>
    </location>
</feature>
<dbReference type="AlphaFoldDB" id="A0A177D2F7"/>
<evidence type="ECO:0000256" key="1">
    <source>
        <dbReference type="SAM" id="Phobius"/>
    </source>
</evidence>
<sequence>MAPTAVIERQAPDVVPNATTRAPVRSRLPTALRVPILISLNMGINMLLWEFTANFLKPELGTVSKVPNEDDVTSFYSPVARIAMRFLTVWMTWYFNYDFYDVSALTVLTYAPFTYLLTTFYDISALTAAANISIEVLSFAVPTYLLRPRSIVHRSNEPLRNRFLLNSVQVQVSSSMLAAGVYVTILWAGLKSGLLNTFLVQYFDIPTLEAAHLETPVSILIKTVVVGIAAKAFLLNPSFAAQRSGTQTPADEFDPATATLPKTLEHNFFNFSKRTRTLIQQTLILNAFLFAGTVQRCMTLIGTDVVGAVGYAGVWVAANTVVALWYGWVGDTSADYEPL</sequence>
<organism evidence="2 3">
    <name type="scientific">Alternaria alternata</name>
    <name type="common">Alternaria rot fungus</name>
    <name type="synonym">Torula alternata</name>
    <dbReference type="NCBI Taxonomy" id="5599"/>
    <lineage>
        <taxon>Eukaryota</taxon>
        <taxon>Fungi</taxon>
        <taxon>Dikarya</taxon>
        <taxon>Ascomycota</taxon>
        <taxon>Pezizomycotina</taxon>
        <taxon>Dothideomycetes</taxon>
        <taxon>Pleosporomycetidae</taxon>
        <taxon>Pleosporales</taxon>
        <taxon>Pleosporineae</taxon>
        <taxon>Pleosporaceae</taxon>
        <taxon>Alternaria</taxon>
        <taxon>Alternaria sect. Alternaria</taxon>
        <taxon>Alternaria alternata complex</taxon>
    </lineage>
</organism>